<dbReference type="AlphaFoldDB" id="A0A4W3IZV8"/>
<keyword evidence="3" id="KW-1185">Reference proteome</keyword>
<dbReference type="Ensembl" id="ENSCMIT00000032053.1">
    <property type="protein sequence ID" value="ENSCMIP00000031573.1"/>
    <property type="gene ID" value="ENSCMIG00000013538.1"/>
</dbReference>
<evidence type="ECO:0000313" key="2">
    <source>
        <dbReference type="Ensembl" id="ENSCMIP00000031573.1"/>
    </source>
</evidence>
<sequence length="93" mass="11749">MAKLRYRSRRSRPRRRRGRKMRKTRCRGRQRRRISRRTHPSTYRRRIRKTVLPKRYYRPREDMDNNLKTKNNRRLSESLKKHRMSLSKCHVAT</sequence>
<evidence type="ECO:0000256" key="1">
    <source>
        <dbReference type="SAM" id="MobiDB-lite"/>
    </source>
</evidence>
<proteinExistence type="predicted"/>
<reference evidence="3" key="2">
    <citation type="journal article" date="2007" name="PLoS Biol.">
        <title>Survey sequencing and comparative analysis of the elephant shark (Callorhinchus milii) genome.</title>
        <authorList>
            <person name="Venkatesh B."/>
            <person name="Kirkness E.F."/>
            <person name="Loh Y.H."/>
            <person name="Halpern A.L."/>
            <person name="Lee A.P."/>
            <person name="Johnson J."/>
            <person name="Dandona N."/>
            <person name="Viswanathan L.D."/>
            <person name="Tay A."/>
            <person name="Venter J.C."/>
            <person name="Strausberg R.L."/>
            <person name="Brenner S."/>
        </authorList>
    </citation>
    <scope>NUCLEOTIDE SEQUENCE [LARGE SCALE GENOMIC DNA]</scope>
</reference>
<protein>
    <submittedName>
        <fullName evidence="2">Uncharacterized protein</fullName>
    </submittedName>
</protein>
<reference evidence="2" key="4">
    <citation type="submission" date="2025-08" db="UniProtKB">
        <authorList>
            <consortium name="Ensembl"/>
        </authorList>
    </citation>
    <scope>IDENTIFICATION</scope>
</reference>
<accession>A0A4W3IZV8</accession>
<feature type="compositionally biased region" description="Basic and acidic residues" evidence="1">
    <location>
        <begin position="58"/>
        <end position="67"/>
    </location>
</feature>
<organism evidence="2 3">
    <name type="scientific">Callorhinchus milii</name>
    <name type="common">Ghost shark</name>
    <dbReference type="NCBI Taxonomy" id="7868"/>
    <lineage>
        <taxon>Eukaryota</taxon>
        <taxon>Metazoa</taxon>
        <taxon>Chordata</taxon>
        <taxon>Craniata</taxon>
        <taxon>Vertebrata</taxon>
        <taxon>Chondrichthyes</taxon>
        <taxon>Holocephali</taxon>
        <taxon>Chimaeriformes</taxon>
        <taxon>Callorhinchidae</taxon>
        <taxon>Callorhinchus</taxon>
    </lineage>
</organism>
<feature type="region of interest" description="Disordered" evidence="1">
    <location>
        <begin position="1"/>
        <end position="43"/>
    </location>
</feature>
<feature type="region of interest" description="Disordered" evidence="1">
    <location>
        <begin position="57"/>
        <end position="93"/>
    </location>
</feature>
<dbReference type="GeneTree" id="ENSGT00970000196806"/>
<evidence type="ECO:0000313" key="3">
    <source>
        <dbReference type="Proteomes" id="UP000314986"/>
    </source>
</evidence>
<reference evidence="3" key="1">
    <citation type="journal article" date="2006" name="Science">
        <title>Ancient noncoding elements conserved in the human genome.</title>
        <authorList>
            <person name="Venkatesh B."/>
            <person name="Kirkness E.F."/>
            <person name="Loh Y.H."/>
            <person name="Halpern A.L."/>
            <person name="Lee A.P."/>
            <person name="Johnson J."/>
            <person name="Dandona N."/>
            <person name="Viswanathan L.D."/>
            <person name="Tay A."/>
            <person name="Venter J.C."/>
            <person name="Strausberg R.L."/>
            <person name="Brenner S."/>
        </authorList>
    </citation>
    <scope>NUCLEOTIDE SEQUENCE [LARGE SCALE GENOMIC DNA]</scope>
</reference>
<reference evidence="2" key="5">
    <citation type="submission" date="2025-09" db="UniProtKB">
        <authorList>
            <consortium name="Ensembl"/>
        </authorList>
    </citation>
    <scope>IDENTIFICATION</scope>
</reference>
<dbReference type="Proteomes" id="UP000314986">
    <property type="component" value="Unassembled WGS sequence"/>
</dbReference>
<name>A0A4W3IZV8_CALMI</name>
<dbReference type="InParanoid" id="A0A4W3IZV8"/>
<reference evidence="3" key="3">
    <citation type="journal article" date="2014" name="Nature">
        <title>Elephant shark genome provides unique insights into gnathostome evolution.</title>
        <authorList>
            <consortium name="International Elephant Shark Genome Sequencing Consortium"/>
            <person name="Venkatesh B."/>
            <person name="Lee A.P."/>
            <person name="Ravi V."/>
            <person name="Maurya A.K."/>
            <person name="Lian M.M."/>
            <person name="Swann J.B."/>
            <person name="Ohta Y."/>
            <person name="Flajnik M.F."/>
            <person name="Sutoh Y."/>
            <person name="Kasahara M."/>
            <person name="Hoon S."/>
            <person name="Gangu V."/>
            <person name="Roy S.W."/>
            <person name="Irimia M."/>
            <person name="Korzh V."/>
            <person name="Kondrychyn I."/>
            <person name="Lim Z.W."/>
            <person name="Tay B.H."/>
            <person name="Tohari S."/>
            <person name="Kong K.W."/>
            <person name="Ho S."/>
            <person name="Lorente-Galdos B."/>
            <person name="Quilez J."/>
            <person name="Marques-Bonet T."/>
            <person name="Raney B.J."/>
            <person name="Ingham P.W."/>
            <person name="Tay A."/>
            <person name="Hillier L.W."/>
            <person name="Minx P."/>
            <person name="Boehm T."/>
            <person name="Wilson R.K."/>
            <person name="Brenner S."/>
            <person name="Warren W.C."/>
        </authorList>
    </citation>
    <scope>NUCLEOTIDE SEQUENCE [LARGE SCALE GENOMIC DNA]</scope>
</reference>